<evidence type="ECO:0000313" key="2">
    <source>
        <dbReference type="Proteomes" id="UP000053237"/>
    </source>
</evidence>
<comment type="caution">
    <text evidence="1">The sequence shown here is derived from an EMBL/GenBank/DDBJ whole genome shotgun (WGS) entry which is preliminary data.</text>
</comment>
<accession>A0A024GFE9</accession>
<dbReference type="EMBL" id="CAIX01000087">
    <property type="protein sequence ID" value="CCI45067.1"/>
    <property type="molecule type" value="Genomic_DNA"/>
</dbReference>
<organism evidence="1 2">
    <name type="scientific">Albugo candida</name>
    <dbReference type="NCBI Taxonomy" id="65357"/>
    <lineage>
        <taxon>Eukaryota</taxon>
        <taxon>Sar</taxon>
        <taxon>Stramenopiles</taxon>
        <taxon>Oomycota</taxon>
        <taxon>Peronosporomycetes</taxon>
        <taxon>Albuginales</taxon>
        <taxon>Albuginaceae</taxon>
        <taxon>Albugo</taxon>
    </lineage>
</organism>
<proteinExistence type="predicted"/>
<reference evidence="1 2" key="1">
    <citation type="submission" date="2012-05" db="EMBL/GenBank/DDBJ databases">
        <title>Recombination and specialization in a pathogen metapopulation.</title>
        <authorList>
            <person name="Gardiner A."/>
            <person name="Kemen E."/>
            <person name="Schultz-Larsen T."/>
            <person name="MacLean D."/>
            <person name="Van Oosterhout C."/>
            <person name="Jones J.D.G."/>
        </authorList>
    </citation>
    <scope>NUCLEOTIDE SEQUENCE [LARGE SCALE GENOMIC DNA]</scope>
    <source>
        <strain evidence="1 2">Ac Nc2</strain>
    </source>
</reference>
<sequence>MGSDTISDASREPKKWNRDRIGLPETELSSSEDIVLEIGCKSTTLKQRKKKAFRNGCEHVTTSQGMHRIKHTSKWEGGNEDGMDRIGDDCRNSQRCTEECSLYRCATFGTPPLKHRLVLKVAGKRMQIDASSRWIESWKESRMCFRFLVALGA</sequence>
<name>A0A024GFE9_9STRA</name>
<keyword evidence="2" id="KW-1185">Reference proteome</keyword>
<evidence type="ECO:0000313" key="1">
    <source>
        <dbReference type="EMBL" id="CCI45067.1"/>
    </source>
</evidence>
<dbReference type="AlphaFoldDB" id="A0A024GFE9"/>
<gene>
    <name evidence="1" type="ORF">BN9_059140</name>
</gene>
<protein>
    <submittedName>
        <fullName evidence="1">Uncharacterized protein</fullName>
    </submittedName>
</protein>
<dbReference type="InParanoid" id="A0A024GFE9"/>
<dbReference type="Proteomes" id="UP000053237">
    <property type="component" value="Unassembled WGS sequence"/>
</dbReference>